<protein>
    <submittedName>
        <fullName evidence="5">Putative intracellular protease/amidase</fullName>
    </submittedName>
</protein>
<evidence type="ECO:0000256" key="2">
    <source>
        <dbReference type="ARBA" id="ARBA00023239"/>
    </source>
</evidence>
<accession>A0A482Y6C6</accession>
<dbReference type="SUPFAM" id="SSF52317">
    <property type="entry name" value="Class I glutamine amidotransferase-like"/>
    <property type="match status" value="1"/>
</dbReference>
<evidence type="ECO:0000259" key="4">
    <source>
        <dbReference type="Pfam" id="PF01965"/>
    </source>
</evidence>
<evidence type="ECO:0000313" key="5">
    <source>
        <dbReference type="EMBL" id="RZV10663.1"/>
    </source>
</evidence>
<feature type="domain" description="DJ-1/PfpI" evidence="4">
    <location>
        <begin position="37"/>
        <end position="252"/>
    </location>
</feature>
<dbReference type="GO" id="GO:0005737">
    <property type="term" value="C:cytoplasm"/>
    <property type="evidence" value="ECO:0007669"/>
    <property type="project" value="TreeGrafter"/>
</dbReference>
<dbReference type="GO" id="GO:0006508">
    <property type="term" value="P:proteolysis"/>
    <property type="evidence" value="ECO:0007669"/>
    <property type="project" value="UniProtKB-KW"/>
</dbReference>
<dbReference type="Gene3D" id="3.40.50.880">
    <property type="match status" value="1"/>
</dbReference>
<comment type="caution">
    <text evidence="5">The sequence shown here is derived from an EMBL/GenBank/DDBJ whole genome shotgun (WGS) entry which is preliminary data.</text>
</comment>
<evidence type="ECO:0000313" key="6">
    <source>
        <dbReference type="Proteomes" id="UP000291097"/>
    </source>
</evidence>
<name>A0A482Y6C6_9EURY</name>
<dbReference type="CDD" id="cd03141">
    <property type="entry name" value="GATase1_Hsp31_like"/>
    <property type="match status" value="1"/>
</dbReference>
<gene>
    <name evidence="5" type="ORF">BDK88_1839</name>
</gene>
<evidence type="ECO:0000256" key="3">
    <source>
        <dbReference type="ARBA" id="ARBA00038493"/>
    </source>
</evidence>
<dbReference type="PANTHER" id="PTHR48094">
    <property type="entry name" value="PROTEIN/NUCLEIC ACID DEGLYCASE DJ-1-RELATED"/>
    <property type="match status" value="1"/>
</dbReference>
<dbReference type="PANTHER" id="PTHR48094:SF11">
    <property type="entry name" value="GLUTATHIONE-INDEPENDENT GLYOXALASE HSP31-RELATED"/>
    <property type="match status" value="1"/>
</dbReference>
<dbReference type="InterPro" id="IPR050325">
    <property type="entry name" value="Prot/Nucl_acid_deglycase"/>
</dbReference>
<organism evidence="5 6">
    <name type="scientific">Natrinema hispanicum</name>
    <dbReference type="NCBI Taxonomy" id="392421"/>
    <lineage>
        <taxon>Archaea</taxon>
        <taxon>Methanobacteriati</taxon>
        <taxon>Methanobacteriota</taxon>
        <taxon>Stenosarchaea group</taxon>
        <taxon>Halobacteria</taxon>
        <taxon>Halobacteriales</taxon>
        <taxon>Natrialbaceae</taxon>
        <taxon>Natrinema</taxon>
    </lineage>
</organism>
<evidence type="ECO:0000256" key="1">
    <source>
        <dbReference type="ARBA" id="ARBA00023016"/>
    </source>
</evidence>
<dbReference type="AlphaFoldDB" id="A0A482Y6C6"/>
<keyword evidence="5" id="KW-0378">Hydrolase</keyword>
<keyword evidence="2" id="KW-0456">Lyase</keyword>
<proteinExistence type="inferred from homology"/>
<keyword evidence="5" id="KW-0645">Protease</keyword>
<dbReference type="Proteomes" id="UP000291097">
    <property type="component" value="Unassembled WGS sequence"/>
</dbReference>
<comment type="similarity">
    <text evidence="3">Belongs to the peptidase C56 family. HSP31-like subfamily.</text>
</comment>
<keyword evidence="1" id="KW-0346">Stress response</keyword>
<dbReference type="Pfam" id="PF01965">
    <property type="entry name" value="DJ-1_PfpI"/>
    <property type="match status" value="1"/>
</dbReference>
<dbReference type="EMBL" id="SHMP01000004">
    <property type="protein sequence ID" value="RZV10663.1"/>
    <property type="molecule type" value="Genomic_DNA"/>
</dbReference>
<reference evidence="5 6" key="1">
    <citation type="submission" date="2019-02" db="EMBL/GenBank/DDBJ databases">
        <title>Genomic Encyclopedia of Archaeal and Bacterial Type Strains, Phase II (KMG-II): from individual species to whole genera.</title>
        <authorList>
            <person name="Goeker M."/>
        </authorList>
    </citation>
    <scope>NUCLEOTIDE SEQUENCE [LARGE SCALE GENOMIC DNA]</scope>
    <source>
        <strain evidence="5 6">DSM 18328</strain>
    </source>
</reference>
<dbReference type="InterPro" id="IPR002818">
    <property type="entry name" value="DJ-1/PfpI"/>
</dbReference>
<dbReference type="GO" id="GO:0019172">
    <property type="term" value="F:glyoxalase III activity"/>
    <property type="evidence" value="ECO:0007669"/>
    <property type="project" value="TreeGrafter"/>
</dbReference>
<dbReference type="GO" id="GO:0019243">
    <property type="term" value="P:methylglyoxal catabolic process to D-lactate via S-lactoyl-glutathione"/>
    <property type="evidence" value="ECO:0007669"/>
    <property type="project" value="TreeGrafter"/>
</dbReference>
<sequence>MIVRFDMLSHRLAAEPTGGLVVFTLRGVAVAMTDALFVVSEEGYWGEECVEPLETLSEAGVEITVATPSGSPPVIDERSIDPDQVGEETAEHVREVHETDERLNDPISVTQANAEGYDAVVFPGGHGTEWDINQDTHARELLRDIIEGDGKALVVCHAVGILAFTRDSHGAFIVNGRDVTGFPNEWEEGIVDEGDRMPDGRKLPYWVEDEVKTAGGNWDAELDSDTSVTVDGDLITGRGPGSSHAAAKTLLEELDVELEA</sequence>
<dbReference type="InterPro" id="IPR029062">
    <property type="entry name" value="Class_I_gatase-like"/>
</dbReference>
<dbReference type="GO" id="GO:0008233">
    <property type="term" value="F:peptidase activity"/>
    <property type="evidence" value="ECO:0007669"/>
    <property type="project" value="UniProtKB-KW"/>
</dbReference>